<evidence type="ECO:0000256" key="1">
    <source>
        <dbReference type="ARBA" id="ARBA00002286"/>
    </source>
</evidence>
<dbReference type="PATRIC" id="fig|1396.539.peg.982"/>
<dbReference type="AlphaFoldDB" id="A0A164G8C9"/>
<dbReference type="GO" id="GO:0004803">
    <property type="term" value="F:transposase activity"/>
    <property type="evidence" value="ECO:0007669"/>
    <property type="project" value="InterPro"/>
</dbReference>
<dbReference type="Proteomes" id="UP000076501">
    <property type="component" value="Unassembled WGS sequence"/>
</dbReference>
<dbReference type="InterPro" id="IPR047952">
    <property type="entry name" value="Transpos_IS4"/>
</dbReference>
<dbReference type="GO" id="GO:0003677">
    <property type="term" value="F:DNA binding"/>
    <property type="evidence" value="ECO:0007669"/>
    <property type="project" value="InterPro"/>
</dbReference>
<organism evidence="3 4">
    <name type="scientific">Bacillus cereus</name>
    <dbReference type="NCBI Taxonomy" id="1396"/>
    <lineage>
        <taxon>Bacteria</taxon>
        <taxon>Bacillati</taxon>
        <taxon>Bacillota</taxon>
        <taxon>Bacilli</taxon>
        <taxon>Bacillales</taxon>
        <taxon>Bacillaceae</taxon>
        <taxon>Bacillus</taxon>
        <taxon>Bacillus cereus group</taxon>
    </lineage>
</organism>
<reference evidence="3 4" key="1">
    <citation type="submission" date="2015-09" db="EMBL/GenBank/DDBJ databases">
        <title>Bacillus cereus food isolates.</title>
        <authorList>
            <person name="Boekhorst J."/>
        </authorList>
    </citation>
    <scope>NUCLEOTIDE SEQUENCE [LARGE SCALE GENOMIC DNA]</scope>
    <source>
        <strain evidence="3 4">B4082</strain>
    </source>
</reference>
<dbReference type="InterPro" id="IPR012337">
    <property type="entry name" value="RNaseH-like_sf"/>
</dbReference>
<accession>A0A164G8C9</accession>
<dbReference type="Pfam" id="PF01609">
    <property type="entry name" value="DDE_Tnp_1"/>
    <property type="match status" value="1"/>
</dbReference>
<dbReference type="InterPro" id="IPR002559">
    <property type="entry name" value="Transposase_11"/>
</dbReference>
<comment type="caution">
    <text evidence="3">The sequence shown here is derived from an EMBL/GenBank/DDBJ whole genome shotgun (WGS) entry which is preliminary data.</text>
</comment>
<gene>
    <name evidence="3" type="ORF">B4082_1856</name>
</gene>
<proteinExistence type="predicted"/>
<dbReference type="SUPFAM" id="SSF53098">
    <property type="entry name" value="Ribonuclease H-like"/>
    <property type="match status" value="1"/>
</dbReference>
<evidence type="ECO:0000259" key="2">
    <source>
        <dbReference type="Pfam" id="PF01609"/>
    </source>
</evidence>
<dbReference type="NCBIfam" id="NF033592">
    <property type="entry name" value="transpos_IS4_1"/>
    <property type="match status" value="1"/>
</dbReference>
<name>A0A164G8C9_BACCE</name>
<feature type="domain" description="Transposase IS4-like" evidence="2">
    <location>
        <begin position="120"/>
        <end position="171"/>
    </location>
</feature>
<comment type="function">
    <text evidence="1">Involved in the transposition of the insertion sequence.</text>
</comment>
<dbReference type="EMBL" id="LJKA01000030">
    <property type="protein sequence ID" value="KZD37344.1"/>
    <property type="molecule type" value="Genomic_DNA"/>
</dbReference>
<evidence type="ECO:0000313" key="3">
    <source>
        <dbReference type="EMBL" id="KZD37344.1"/>
    </source>
</evidence>
<dbReference type="GO" id="GO:0006313">
    <property type="term" value="P:DNA transposition"/>
    <property type="evidence" value="ECO:0007669"/>
    <property type="project" value="InterPro"/>
</dbReference>
<protein>
    <submittedName>
        <fullName evidence="3">Mobile element protein</fullName>
    </submittedName>
</protein>
<sequence>MTLLIQDEFQLFAKELQRYLSPHILQQLAQETGFVKRKSKYGARDLAALCIWISQHVASDSLTQLCSQLYANTATLMSPEGLNQRFNPAAVAFIRKVFTSLLTQKLCSNHSLSAQIISTFNRIRILDATVFQLPDQFATDYQGSGGCSNKAGVKIQLEYDLLSGQFLNLLLRFQDIWYHLS</sequence>
<evidence type="ECO:0000313" key="4">
    <source>
        <dbReference type="Proteomes" id="UP000076501"/>
    </source>
</evidence>